<dbReference type="AlphaFoldDB" id="A0A3P7MZ43"/>
<reference evidence="2 3" key="1">
    <citation type="submission" date="2018-11" db="EMBL/GenBank/DDBJ databases">
        <authorList>
            <consortium name="Pathogen Informatics"/>
        </authorList>
    </citation>
    <scope>NUCLEOTIDE SEQUENCE [LARGE SCALE GENOMIC DNA]</scope>
</reference>
<dbReference type="InterPro" id="IPR052849">
    <property type="entry name" value="MORN_repeat_protein"/>
</dbReference>
<dbReference type="Proteomes" id="UP000281553">
    <property type="component" value="Unassembled WGS sequence"/>
</dbReference>
<proteinExistence type="predicted"/>
<evidence type="ECO:0000313" key="3">
    <source>
        <dbReference type="Proteomes" id="UP000281553"/>
    </source>
</evidence>
<dbReference type="Pfam" id="PF02493">
    <property type="entry name" value="MORN"/>
    <property type="match status" value="2"/>
</dbReference>
<name>A0A3P7MZ43_DIBLA</name>
<dbReference type="EMBL" id="UYRU01073744">
    <property type="protein sequence ID" value="VDN23791.1"/>
    <property type="molecule type" value="Genomic_DNA"/>
</dbReference>
<keyword evidence="3" id="KW-1185">Reference proteome</keyword>
<protein>
    <submittedName>
        <fullName evidence="2">Uncharacterized protein</fullName>
    </submittedName>
</protein>
<evidence type="ECO:0000256" key="1">
    <source>
        <dbReference type="ARBA" id="ARBA00022737"/>
    </source>
</evidence>
<keyword evidence="1" id="KW-0677">Repeat</keyword>
<organism evidence="2 3">
    <name type="scientific">Dibothriocephalus latus</name>
    <name type="common">Fish tapeworm</name>
    <name type="synonym">Diphyllobothrium latum</name>
    <dbReference type="NCBI Taxonomy" id="60516"/>
    <lineage>
        <taxon>Eukaryota</taxon>
        <taxon>Metazoa</taxon>
        <taxon>Spiralia</taxon>
        <taxon>Lophotrochozoa</taxon>
        <taxon>Platyhelminthes</taxon>
        <taxon>Cestoda</taxon>
        <taxon>Eucestoda</taxon>
        <taxon>Diphyllobothriidea</taxon>
        <taxon>Diphyllobothriidae</taxon>
        <taxon>Dibothriocephalus</taxon>
    </lineage>
</organism>
<dbReference type="SUPFAM" id="SSF82185">
    <property type="entry name" value="Histone H3 K4-specific methyltransferase SET7/9 N-terminal domain"/>
    <property type="match status" value="1"/>
</dbReference>
<dbReference type="InterPro" id="IPR003409">
    <property type="entry name" value="MORN"/>
</dbReference>
<gene>
    <name evidence="2" type="ORF">DILT_LOCUS14321</name>
</gene>
<dbReference type="PANTHER" id="PTHR46917:SF1">
    <property type="entry name" value="MORN REPEAT-CONTAINING PROTEIN 2"/>
    <property type="match status" value="1"/>
</dbReference>
<dbReference type="OrthoDB" id="6231655at2759"/>
<sequence length="121" mass="14221">MTSQQSEFRKDCFVFANGDIYEGEYTLTNSGIRRHGFGRYIRPTLHVYDMEQDKLLEREYSTETTDEESDNEKVDEKAANARESIHKLIYEGGWIDDQMTGECKIWFPSGCYYEGSVYKNR</sequence>
<accession>A0A3P7MZ43</accession>
<evidence type="ECO:0000313" key="2">
    <source>
        <dbReference type="EMBL" id="VDN23791.1"/>
    </source>
</evidence>
<dbReference type="PANTHER" id="PTHR46917">
    <property type="entry name" value="MORN REPEAT-CONTAINING PROTEIN 2"/>
    <property type="match status" value="1"/>
</dbReference>